<comment type="caution">
    <text evidence="1">The sequence shown here is derived from an EMBL/GenBank/DDBJ whole genome shotgun (WGS) entry which is preliminary data.</text>
</comment>
<evidence type="ECO:0000313" key="2">
    <source>
        <dbReference type="Proteomes" id="UP000805193"/>
    </source>
</evidence>
<proteinExistence type="predicted"/>
<organism evidence="1 2">
    <name type="scientific">Ixodes persulcatus</name>
    <name type="common">Taiga tick</name>
    <dbReference type="NCBI Taxonomy" id="34615"/>
    <lineage>
        <taxon>Eukaryota</taxon>
        <taxon>Metazoa</taxon>
        <taxon>Ecdysozoa</taxon>
        <taxon>Arthropoda</taxon>
        <taxon>Chelicerata</taxon>
        <taxon>Arachnida</taxon>
        <taxon>Acari</taxon>
        <taxon>Parasitiformes</taxon>
        <taxon>Ixodida</taxon>
        <taxon>Ixodoidea</taxon>
        <taxon>Ixodidae</taxon>
        <taxon>Ixodinae</taxon>
        <taxon>Ixodes</taxon>
    </lineage>
</organism>
<name>A0AC60PDX1_IXOPE</name>
<reference evidence="1 2" key="1">
    <citation type="journal article" date="2020" name="Cell">
        <title>Large-Scale Comparative Analyses of Tick Genomes Elucidate Their Genetic Diversity and Vector Capacities.</title>
        <authorList>
            <consortium name="Tick Genome and Microbiome Consortium (TIGMIC)"/>
            <person name="Jia N."/>
            <person name="Wang J."/>
            <person name="Shi W."/>
            <person name="Du L."/>
            <person name="Sun Y."/>
            <person name="Zhan W."/>
            <person name="Jiang J.F."/>
            <person name="Wang Q."/>
            <person name="Zhang B."/>
            <person name="Ji P."/>
            <person name="Bell-Sakyi L."/>
            <person name="Cui X.M."/>
            <person name="Yuan T.T."/>
            <person name="Jiang B.G."/>
            <person name="Yang W.F."/>
            <person name="Lam T.T."/>
            <person name="Chang Q.C."/>
            <person name="Ding S.J."/>
            <person name="Wang X.J."/>
            <person name="Zhu J.G."/>
            <person name="Ruan X.D."/>
            <person name="Zhao L."/>
            <person name="Wei J.T."/>
            <person name="Ye R.Z."/>
            <person name="Que T.C."/>
            <person name="Du C.H."/>
            <person name="Zhou Y.H."/>
            <person name="Cheng J.X."/>
            <person name="Dai P.F."/>
            <person name="Guo W.B."/>
            <person name="Han X.H."/>
            <person name="Huang E.J."/>
            <person name="Li L.F."/>
            <person name="Wei W."/>
            <person name="Gao Y.C."/>
            <person name="Liu J.Z."/>
            <person name="Shao H.Z."/>
            <person name="Wang X."/>
            <person name="Wang C.C."/>
            <person name="Yang T.C."/>
            <person name="Huo Q.B."/>
            <person name="Li W."/>
            <person name="Chen H.Y."/>
            <person name="Chen S.E."/>
            <person name="Zhou L.G."/>
            <person name="Ni X.B."/>
            <person name="Tian J.H."/>
            <person name="Sheng Y."/>
            <person name="Liu T."/>
            <person name="Pan Y.S."/>
            <person name="Xia L.Y."/>
            <person name="Li J."/>
            <person name="Zhao F."/>
            <person name="Cao W.C."/>
        </authorList>
    </citation>
    <scope>NUCLEOTIDE SEQUENCE [LARGE SCALE GENOMIC DNA]</scope>
    <source>
        <strain evidence="1">Iper-2018</strain>
    </source>
</reference>
<dbReference type="Proteomes" id="UP000805193">
    <property type="component" value="Unassembled WGS sequence"/>
</dbReference>
<evidence type="ECO:0000313" key="1">
    <source>
        <dbReference type="EMBL" id="KAG0417700.1"/>
    </source>
</evidence>
<protein>
    <submittedName>
        <fullName evidence="1">Uncharacterized protein</fullName>
    </submittedName>
</protein>
<accession>A0AC60PDX1</accession>
<sequence length="250" mass="28117">MPAMQASKEPNLCTTQSVAVARRSSFGIQGFPPRHAYYTLRPLAATDPVIAERAPPPPELLAELATLAVCPCAVHAEKQRMEEVGATVCHVKTARNDGETADKRDRTCFVPGCNSGYRSCKEARSLFRAPLECDRRETWSRNIKRSDRELHDGSVVCERHFESRFIQRTFQTTINGEVAEVLRERPLLTPDAVPTIFPDAPKYISKPLPKREKTGTFATRHFLWQSEGELGVWLQTDRGTHLTTSQGRQK</sequence>
<dbReference type="EMBL" id="JABSTQ010010814">
    <property type="protein sequence ID" value="KAG0417700.1"/>
    <property type="molecule type" value="Genomic_DNA"/>
</dbReference>
<gene>
    <name evidence="1" type="ORF">HPB47_005405</name>
</gene>
<keyword evidence="2" id="KW-1185">Reference proteome</keyword>